<comment type="caution">
    <text evidence="1">The sequence shown here is derived from an EMBL/GenBank/DDBJ whole genome shotgun (WGS) entry which is preliminary data.</text>
</comment>
<reference evidence="1" key="1">
    <citation type="submission" date="2023-05" db="EMBL/GenBank/DDBJ databases">
        <title>Metabolic capabilities are highly conserved among human nasal-associated Corynebacterium species in pangenomic analyses.</title>
        <authorList>
            <person name="Tran T.H."/>
            <person name="Roberts A.Q."/>
            <person name="Escapa I.F."/>
            <person name="Gao W."/>
            <person name="Conlan S."/>
            <person name="Kong H."/>
            <person name="Segre J.A."/>
            <person name="Kelly M.S."/>
            <person name="Lemon K.P."/>
        </authorList>
    </citation>
    <scope>NUCLEOTIDE SEQUENCE</scope>
    <source>
        <strain evidence="1">KPL2654</strain>
    </source>
</reference>
<gene>
    <name evidence="1" type="ORF">QPX54_09755</name>
</gene>
<evidence type="ECO:0000313" key="2">
    <source>
        <dbReference type="Proteomes" id="UP001226160"/>
    </source>
</evidence>
<accession>A0AAP4F8J7</accession>
<dbReference type="RefSeq" id="WP_284589959.1">
    <property type="nucleotide sequence ID" value="NZ_JASNVP010000009.1"/>
</dbReference>
<evidence type="ECO:0000313" key="1">
    <source>
        <dbReference type="EMBL" id="MDK4326784.1"/>
    </source>
</evidence>
<dbReference type="EMBL" id="JASNVP010000009">
    <property type="protein sequence ID" value="MDK4326784.1"/>
    <property type="molecule type" value="Genomic_DNA"/>
</dbReference>
<protein>
    <recommendedName>
        <fullName evidence="3">Head-to-tail stopper</fullName>
    </recommendedName>
</protein>
<sequence length="120" mass="13184">MSHAIFNQTITVLNPGLVRSPYSTELVESWDEPEVTLVDFPVSIQPAGSSEGPVERPQVATSWRLFTPPGTDIPELSARSRVRIGAGLTLDVVGDPQRWPDPYQPDSVHHLEASLEQVRG</sequence>
<dbReference type="Proteomes" id="UP001226160">
    <property type="component" value="Unassembled WGS sequence"/>
</dbReference>
<dbReference type="AlphaFoldDB" id="A0AAP4F8J7"/>
<organism evidence="1 2">
    <name type="scientific">Corynebacterium propinquum</name>
    <dbReference type="NCBI Taxonomy" id="43769"/>
    <lineage>
        <taxon>Bacteria</taxon>
        <taxon>Bacillati</taxon>
        <taxon>Actinomycetota</taxon>
        <taxon>Actinomycetes</taxon>
        <taxon>Mycobacteriales</taxon>
        <taxon>Corynebacteriaceae</taxon>
        <taxon>Corynebacterium</taxon>
    </lineage>
</organism>
<evidence type="ECO:0008006" key="3">
    <source>
        <dbReference type="Google" id="ProtNLM"/>
    </source>
</evidence>
<proteinExistence type="predicted"/>
<name>A0AAP4F8J7_9CORY</name>